<dbReference type="SUPFAM" id="SSF109604">
    <property type="entry name" value="HD-domain/PDEase-like"/>
    <property type="match status" value="1"/>
</dbReference>
<dbReference type="AlphaFoldDB" id="A0A543Q6P4"/>
<dbReference type="Pfam" id="PF01966">
    <property type="entry name" value="HD"/>
    <property type="match status" value="1"/>
</dbReference>
<keyword evidence="2" id="KW-1133">Transmembrane helix</keyword>
<keyword evidence="2" id="KW-0472">Membrane</keyword>
<evidence type="ECO:0000256" key="1">
    <source>
        <dbReference type="SAM" id="MobiDB-lite"/>
    </source>
</evidence>
<evidence type="ECO:0000313" key="4">
    <source>
        <dbReference type="EMBL" id="TQN52003.1"/>
    </source>
</evidence>
<dbReference type="RefSeq" id="WP_142088205.1">
    <property type="nucleotide sequence ID" value="NZ_SZUV01000001.1"/>
</dbReference>
<name>A0A543Q6P4_ACITH</name>
<feature type="compositionally biased region" description="Acidic residues" evidence="1">
    <location>
        <begin position="547"/>
        <end position="559"/>
    </location>
</feature>
<proteinExistence type="predicted"/>
<sequence>MAVAPHRRVVKATITVLVFWTLVALAYSAWNNLPLMLYRVPEIPWRVSWIVVVFLLSAGLSLAYDAYHIFRVTLGLRPMQYRGAETTLGILPSPIPPDRTRLSRKDRENRLKTLLDMLSPDPKDPRLNREAIWQLAQQKGGHADLFWAVFSILDASKLPASPVKGSHGDTLLITHSLRVAAAMARLWENATTPMMPNDVTKPAQSRPYDLHTAIVAGLAHDLGKVRCFRRGKDGSITVVGLHDMVGGRLLATLPEFWGLLDSKGQHDDYTQKLLSQGIRYYHHPGAYPGSGLKRSFIQTDEGIKALMLAIHDADMVAGAIEGRTNEIMADYLDEEELPERDLAEQIWETFLMLMDEESMINSKSPQKRIAYKQGKIIYLIENKMRTLICDHLSLTRVDYTSNNNGNPGKIIQIIAARLDEKGLIKKDFSGRVCNKPWGAGVYLQVEGLNKDGDASETVLKLPHYLIRITEDGPFAKYAEMEDYPSKISLKALTWPQFFPKDKEKGTDTEATPPKAPTESQPDNQAESQDQGTPSPMATDPASSQEDPATEDESESEPETDPLARDTPPDDEPEDVYAGGQENDAGHETEAGLEDDPFAVPAPEPVEETEPQEATQAPAPVAVAAPADAPAPQASLSAIEEKKRLLERARERANLPREEKRMVKRETETPEEKQRKLIERTSYFWKKYPDILKSSPGRGDLGLDKSERLKLLMGVIWMEQARRDVNTMTNTPSGNFQEISLHELFHFPLEDKAGKAALMALQKLGAGRITIVELQVRIVVQMAEDGKVDLGNSFLFAPIHSEIAPEQENAG</sequence>
<evidence type="ECO:0000313" key="5">
    <source>
        <dbReference type="Proteomes" id="UP000315403"/>
    </source>
</evidence>
<feature type="transmembrane region" description="Helical" evidence="2">
    <location>
        <begin position="12"/>
        <end position="30"/>
    </location>
</feature>
<evidence type="ECO:0000256" key="2">
    <source>
        <dbReference type="SAM" id="Phobius"/>
    </source>
</evidence>
<reference evidence="4 5" key="1">
    <citation type="submission" date="2019-03" db="EMBL/GenBank/DDBJ databases">
        <title>New insights into Acidothiobacillus thiooxidans sulfur metabolism through coupled gene expression, solution geochemistry, microscopy and spectroscopy analyses.</title>
        <authorList>
            <person name="Camacho D."/>
            <person name="Frazao R."/>
            <person name="Fouillen A."/>
            <person name="Nanci A."/>
            <person name="Lang B.F."/>
            <person name="Apte S.C."/>
            <person name="Baron C."/>
            <person name="Warren L.A."/>
        </authorList>
    </citation>
    <scope>NUCLEOTIDE SEQUENCE [LARGE SCALE GENOMIC DNA]</scope>
    <source>
        <strain evidence="4 5">ATCC 19377</strain>
    </source>
</reference>
<feature type="compositionally biased region" description="Polar residues" evidence="1">
    <location>
        <begin position="517"/>
        <end position="544"/>
    </location>
</feature>
<feature type="transmembrane region" description="Helical" evidence="2">
    <location>
        <begin position="50"/>
        <end position="70"/>
    </location>
</feature>
<comment type="caution">
    <text evidence="4">The sequence shown here is derived from an EMBL/GenBank/DDBJ whole genome shotgun (WGS) entry which is preliminary data.</text>
</comment>
<feature type="domain" description="HD" evidence="3">
    <location>
        <begin position="173"/>
        <end position="282"/>
    </location>
</feature>
<dbReference type="EMBL" id="SZUV01000001">
    <property type="protein sequence ID" value="TQN52003.1"/>
    <property type="molecule type" value="Genomic_DNA"/>
</dbReference>
<organism evidence="4 5">
    <name type="scientific">Acidithiobacillus thiooxidans ATCC 19377</name>
    <dbReference type="NCBI Taxonomy" id="637390"/>
    <lineage>
        <taxon>Bacteria</taxon>
        <taxon>Pseudomonadati</taxon>
        <taxon>Pseudomonadota</taxon>
        <taxon>Acidithiobacillia</taxon>
        <taxon>Acidithiobacillales</taxon>
        <taxon>Acidithiobacillaceae</taxon>
        <taxon>Acidithiobacillus</taxon>
    </lineage>
</organism>
<dbReference type="InterPro" id="IPR006674">
    <property type="entry name" value="HD_domain"/>
</dbReference>
<keyword evidence="2" id="KW-0812">Transmembrane</keyword>
<dbReference type="Proteomes" id="UP000315403">
    <property type="component" value="Unassembled WGS sequence"/>
</dbReference>
<evidence type="ECO:0000259" key="3">
    <source>
        <dbReference type="Pfam" id="PF01966"/>
    </source>
</evidence>
<feature type="region of interest" description="Disordered" evidence="1">
    <location>
        <begin position="499"/>
        <end position="620"/>
    </location>
</feature>
<gene>
    <name evidence="4" type="ORF">DLNHIDIE_01884</name>
</gene>
<accession>A0A543Q6P4</accession>
<feature type="region of interest" description="Disordered" evidence="1">
    <location>
        <begin position="648"/>
        <end position="672"/>
    </location>
</feature>
<feature type="compositionally biased region" description="Low complexity" evidence="1">
    <location>
        <begin position="611"/>
        <end position="620"/>
    </location>
</feature>
<protein>
    <recommendedName>
        <fullName evidence="3">HD domain-containing protein</fullName>
    </recommendedName>
</protein>